<evidence type="ECO:0000313" key="3">
    <source>
        <dbReference type="Proteomes" id="UP000050482"/>
    </source>
</evidence>
<sequence>MNVSGATSQASLALSSLLHGSSAQHGALSRVHDGDGDHGIEPQKGSKAHDGDGDHGIEPTKNAPAQESGKGQYVNLYG</sequence>
<feature type="compositionally biased region" description="Basic and acidic residues" evidence="1">
    <location>
        <begin position="30"/>
        <end position="41"/>
    </location>
</feature>
<accession>A0A0P9D4F6</accession>
<organism evidence="2 3">
    <name type="scientific">Alicyclobacillus ferrooxydans</name>
    <dbReference type="NCBI Taxonomy" id="471514"/>
    <lineage>
        <taxon>Bacteria</taxon>
        <taxon>Bacillati</taxon>
        <taxon>Bacillota</taxon>
        <taxon>Bacilli</taxon>
        <taxon>Bacillales</taxon>
        <taxon>Alicyclobacillaceae</taxon>
        <taxon>Alicyclobacillus</taxon>
    </lineage>
</organism>
<evidence type="ECO:0000313" key="2">
    <source>
        <dbReference type="EMBL" id="KPV44354.1"/>
    </source>
</evidence>
<dbReference type="Proteomes" id="UP000050482">
    <property type="component" value="Unassembled WGS sequence"/>
</dbReference>
<comment type="caution">
    <text evidence="2">The sequence shown here is derived from an EMBL/GenBank/DDBJ whole genome shotgun (WGS) entry which is preliminary data.</text>
</comment>
<feature type="compositionally biased region" description="Basic and acidic residues" evidence="1">
    <location>
        <begin position="47"/>
        <end position="58"/>
    </location>
</feature>
<reference evidence="2 3" key="1">
    <citation type="submission" date="2015-09" db="EMBL/GenBank/DDBJ databases">
        <title>Draft genome sequence of Alicyclobacillus ferrooxydans DSM 22381.</title>
        <authorList>
            <person name="Hemp J."/>
        </authorList>
    </citation>
    <scope>NUCLEOTIDE SEQUENCE [LARGE SCALE GENOMIC DNA]</scope>
    <source>
        <strain evidence="2 3">TC-34</strain>
    </source>
</reference>
<dbReference type="EMBL" id="LJCO01000033">
    <property type="protein sequence ID" value="KPV44354.1"/>
    <property type="molecule type" value="Genomic_DNA"/>
</dbReference>
<gene>
    <name evidence="2" type="ORF">AN477_06890</name>
</gene>
<feature type="region of interest" description="Disordered" evidence="1">
    <location>
        <begin position="19"/>
        <end position="78"/>
    </location>
</feature>
<dbReference type="RefSeq" id="WP_054968437.1">
    <property type="nucleotide sequence ID" value="NZ_LJCO01000033.1"/>
</dbReference>
<keyword evidence="3" id="KW-1185">Reference proteome</keyword>
<evidence type="ECO:0000256" key="1">
    <source>
        <dbReference type="SAM" id="MobiDB-lite"/>
    </source>
</evidence>
<protein>
    <submittedName>
        <fullName evidence="2">Uncharacterized protein</fullName>
    </submittedName>
</protein>
<dbReference type="PATRIC" id="fig|471514.4.peg.3615"/>
<proteinExistence type="predicted"/>
<dbReference type="AlphaFoldDB" id="A0A0P9D4F6"/>
<name>A0A0P9D4F6_9BACL</name>